<dbReference type="Proteomes" id="UP000528608">
    <property type="component" value="Unassembled WGS sequence"/>
</dbReference>
<feature type="compositionally biased region" description="Gly residues" evidence="1">
    <location>
        <begin position="141"/>
        <end position="150"/>
    </location>
</feature>
<evidence type="ECO:0000313" key="2">
    <source>
        <dbReference type="EMBL" id="MBB5123168.1"/>
    </source>
</evidence>
<reference evidence="2 3" key="1">
    <citation type="submission" date="2020-08" db="EMBL/GenBank/DDBJ databases">
        <title>Genomic Encyclopedia of Type Strains, Phase III (KMG-III): the genomes of soil and plant-associated and newly described type strains.</title>
        <authorList>
            <person name="Whitman W."/>
        </authorList>
    </citation>
    <scope>NUCLEOTIDE SEQUENCE [LARGE SCALE GENOMIC DNA]</scope>
    <source>
        <strain evidence="2 3">CECT 3259</strain>
    </source>
</reference>
<name>A0A7W8F4S0_STREU</name>
<dbReference type="AlphaFoldDB" id="A0A7W8F4S0"/>
<dbReference type="RefSeq" id="WP_228773287.1">
    <property type="nucleotide sequence ID" value="NZ_JACHJF010000045.1"/>
</dbReference>
<gene>
    <name evidence="2" type="ORF">FHS36_006647</name>
</gene>
<accession>A0A7W8F4S0</accession>
<organism evidence="2 3">
    <name type="scientific">Streptomyces eurocidicus</name>
    <name type="common">Streptoverticillium eurocidicus</name>
    <dbReference type="NCBI Taxonomy" id="66423"/>
    <lineage>
        <taxon>Bacteria</taxon>
        <taxon>Bacillati</taxon>
        <taxon>Actinomycetota</taxon>
        <taxon>Actinomycetes</taxon>
        <taxon>Kitasatosporales</taxon>
        <taxon>Streptomycetaceae</taxon>
        <taxon>Streptomyces</taxon>
    </lineage>
</organism>
<feature type="region of interest" description="Disordered" evidence="1">
    <location>
        <begin position="99"/>
        <end position="150"/>
    </location>
</feature>
<protein>
    <submittedName>
        <fullName evidence="2">Uncharacterized protein</fullName>
    </submittedName>
</protein>
<evidence type="ECO:0000256" key="1">
    <source>
        <dbReference type="SAM" id="MobiDB-lite"/>
    </source>
</evidence>
<proteinExistence type="predicted"/>
<sequence>MTAKAWVKAYEWEQALAEAAVAQPSADVPVAPAGPRPAVVVAAPVKDPADGDDGQELLLENLTREQVLDWRNRAAADHQIVHDRIARYGEASAQRLSIRGSSRPCSAYPVSGTWTSATPRGSRCERRRDVRRRSGPSHAAGRGGGAVRRS</sequence>
<comment type="caution">
    <text evidence="2">The sequence shown here is derived from an EMBL/GenBank/DDBJ whole genome shotgun (WGS) entry which is preliminary data.</text>
</comment>
<dbReference type="EMBL" id="JACHJF010000045">
    <property type="protein sequence ID" value="MBB5123168.1"/>
    <property type="molecule type" value="Genomic_DNA"/>
</dbReference>
<evidence type="ECO:0000313" key="3">
    <source>
        <dbReference type="Proteomes" id="UP000528608"/>
    </source>
</evidence>